<sequence length="75" mass="8473">MTRKLTGSTASGKTQPEIRRGQNWRDGYGELLTVTDIGFNRVTFIRNGYEHPCIYPLSRFEKEFTFINGGAKDAG</sequence>
<feature type="compositionally biased region" description="Polar residues" evidence="1">
    <location>
        <begin position="1"/>
        <end position="14"/>
    </location>
</feature>
<protein>
    <recommendedName>
        <fullName evidence="5">DUF4222 domain-containing protein</fullName>
    </recommendedName>
</protein>
<reference evidence="2 4" key="1">
    <citation type="submission" date="2016-10" db="EMBL/GenBank/DDBJ databases">
        <title>Complete Genome Assembly of Pantoea stewartii subsp. stewartii DC283, a Corn Pathogen.</title>
        <authorList>
            <person name="Duong D.A."/>
            <person name="Stevens A.M."/>
            <person name="Jensen R.V."/>
        </authorList>
    </citation>
    <scope>NUCLEOTIDE SEQUENCE [LARGE SCALE GENOMIC DNA]</scope>
    <source>
        <strain evidence="2 4">DC283</strain>
    </source>
</reference>
<accession>A0ABM6K0B9</accession>
<dbReference type="Proteomes" id="UP000192380">
    <property type="component" value="Chromosome"/>
</dbReference>
<dbReference type="EMBL" id="CP017581">
    <property type="protein sequence ID" value="ARF48188.1"/>
    <property type="molecule type" value="Genomic_DNA"/>
</dbReference>
<evidence type="ECO:0000313" key="3">
    <source>
        <dbReference type="EMBL" id="ARF49649.1"/>
    </source>
</evidence>
<dbReference type="InterPro" id="IPR025317">
    <property type="entry name" value="DUF4222"/>
</dbReference>
<organism evidence="2 4">
    <name type="scientific">Pantoea stewartii subsp. stewartii DC283</name>
    <dbReference type="NCBI Taxonomy" id="660596"/>
    <lineage>
        <taxon>Bacteria</taxon>
        <taxon>Pseudomonadati</taxon>
        <taxon>Pseudomonadota</taxon>
        <taxon>Gammaproteobacteria</taxon>
        <taxon>Enterobacterales</taxon>
        <taxon>Erwiniaceae</taxon>
        <taxon>Pantoea</taxon>
    </lineage>
</organism>
<evidence type="ECO:0000313" key="2">
    <source>
        <dbReference type="EMBL" id="ARF48188.1"/>
    </source>
</evidence>
<evidence type="ECO:0000313" key="4">
    <source>
        <dbReference type="Proteomes" id="UP000192380"/>
    </source>
</evidence>
<dbReference type="EMBL" id="CP017581">
    <property type="protein sequence ID" value="ARF49649.1"/>
    <property type="molecule type" value="Genomic_DNA"/>
</dbReference>
<gene>
    <name evidence="2" type="ORF">DSJ_01505</name>
    <name evidence="3" type="ORF">DSJ_10060</name>
</gene>
<feature type="region of interest" description="Disordered" evidence="1">
    <location>
        <begin position="1"/>
        <end position="22"/>
    </location>
</feature>
<evidence type="ECO:0008006" key="5">
    <source>
        <dbReference type="Google" id="ProtNLM"/>
    </source>
</evidence>
<proteinExistence type="predicted"/>
<dbReference type="Pfam" id="PF13973">
    <property type="entry name" value="DUF4222"/>
    <property type="match status" value="1"/>
</dbReference>
<dbReference type="RefSeq" id="WP_044241788.1">
    <property type="nucleotide sequence ID" value="NZ_AHIE01000008.1"/>
</dbReference>
<name>A0ABM6K0B9_PANSE</name>
<evidence type="ECO:0000256" key="1">
    <source>
        <dbReference type="SAM" id="MobiDB-lite"/>
    </source>
</evidence>
<keyword evidence="4" id="KW-1185">Reference proteome</keyword>